<dbReference type="EMBL" id="CP053073">
    <property type="protein sequence ID" value="QJR13879.1"/>
    <property type="molecule type" value="Genomic_DNA"/>
</dbReference>
<sequence length="218" mass="23193">MLNFSSDVAGWDGLRLFAQDCLLCGDSGPSVVCHGCERRFPEDAEAQPIAGCDRIVAAYAYQFPVDRLVKRFKFAGDLAVGAWLAARVVERVRAERRPDLLLPMPLAAARLRERGFNQAHELARIVGRALGIRFAAGATRIRATAPQSGLDRPARERNLRGAFRVAGGVGMQGRSIAIIDDVLTSGATASSLAVALKSAGAERVDAWVVARTPGPGAG</sequence>
<name>A0A6M4H2U7_9PROT</name>
<evidence type="ECO:0000313" key="2">
    <source>
        <dbReference type="EMBL" id="QJR13879.1"/>
    </source>
</evidence>
<evidence type="ECO:0000313" key="3">
    <source>
        <dbReference type="Proteomes" id="UP000503096"/>
    </source>
</evidence>
<organism evidence="2 3">
    <name type="scientific">Usitatibacter palustris</name>
    <dbReference type="NCBI Taxonomy" id="2732487"/>
    <lineage>
        <taxon>Bacteria</taxon>
        <taxon>Pseudomonadati</taxon>
        <taxon>Pseudomonadota</taxon>
        <taxon>Betaproteobacteria</taxon>
        <taxon>Nitrosomonadales</taxon>
        <taxon>Usitatibacteraceae</taxon>
        <taxon>Usitatibacter</taxon>
    </lineage>
</organism>
<dbReference type="CDD" id="cd06223">
    <property type="entry name" value="PRTases_typeI"/>
    <property type="match status" value="1"/>
</dbReference>
<comment type="similarity">
    <text evidence="1">Belongs to the ComF/GntX family.</text>
</comment>
<dbReference type="InterPro" id="IPR029057">
    <property type="entry name" value="PRTase-like"/>
</dbReference>
<reference evidence="2 3" key="1">
    <citation type="submission" date="2020-04" db="EMBL/GenBank/DDBJ databases">
        <title>Usitatibacter rugosus gen. nov., sp. nov. and Usitatibacter palustris sp. nov., novel members of Usitatibacteraceae fam. nov. within the order Nitrosomonadales isolated from soil.</title>
        <authorList>
            <person name="Huber K.J."/>
            <person name="Neumann-Schaal M."/>
            <person name="Geppert A."/>
            <person name="Luckner M."/>
            <person name="Wanner G."/>
            <person name="Overmann J."/>
        </authorList>
    </citation>
    <scope>NUCLEOTIDE SEQUENCE [LARGE SCALE GENOMIC DNA]</scope>
    <source>
        <strain evidence="2 3">Swamp67</strain>
    </source>
</reference>
<dbReference type="InterPro" id="IPR000836">
    <property type="entry name" value="PRTase_dom"/>
</dbReference>
<dbReference type="InParanoid" id="A0A6M4H2U7"/>
<dbReference type="PANTHER" id="PTHR47505">
    <property type="entry name" value="DNA UTILIZATION PROTEIN YHGH"/>
    <property type="match status" value="1"/>
</dbReference>
<dbReference type="KEGG" id="upl:DSM104440_00669"/>
<dbReference type="FunCoup" id="A0A6M4H2U7">
    <property type="interactions" value="294"/>
</dbReference>
<dbReference type="InterPro" id="IPR051910">
    <property type="entry name" value="ComF/GntX_DNA_util-trans"/>
</dbReference>
<proteinExistence type="inferred from homology"/>
<dbReference type="AlphaFoldDB" id="A0A6M4H2U7"/>
<evidence type="ECO:0008006" key="4">
    <source>
        <dbReference type="Google" id="ProtNLM"/>
    </source>
</evidence>
<accession>A0A6M4H2U7</accession>
<dbReference type="SUPFAM" id="SSF53271">
    <property type="entry name" value="PRTase-like"/>
    <property type="match status" value="1"/>
</dbReference>
<dbReference type="Gene3D" id="3.40.50.2020">
    <property type="match status" value="1"/>
</dbReference>
<dbReference type="Proteomes" id="UP000503096">
    <property type="component" value="Chromosome"/>
</dbReference>
<dbReference type="PANTHER" id="PTHR47505:SF1">
    <property type="entry name" value="DNA UTILIZATION PROTEIN YHGH"/>
    <property type="match status" value="1"/>
</dbReference>
<protein>
    <recommendedName>
        <fullName evidence="4">ComF family protein</fullName>
    </recommendedName>
</protein>
<keyword evidence="3" id="KW-1185">Reference proteome</keyword>
<gene>
    <name evidence="2" type="ORF">DSM104440_00669</name>
</gene>
<evidence type="ECO:0000256" key="1">
    <source>
        <dbReference type="ARBA" id="ARBA00008007"/>
    </source>
</evidence>